<name>A0ACB9EAZ4_9ASTR</name>
<reference evidence="1 2" key="2">
    <citation type="journal article" date="2022" name="Mol. Ecol. Resour.">
        <title>The genomes of chicory, endive, great burdock and yacon provide insights into Asteraceae paleo-polyploidization history and plant inulin production.</title>
        <authorList>
            <person name="Fan W."/>
            <person name="Wang S."/>
            <person name="Wang H."/>
            <person name="Wang A."/>
            <person name="Jiang F."/>
            <person name="Liu H."/>
            <person name="Zhao H."/>
            <person name="Xu D."/>
            <person name="Zhang Y."/>
        </authorList>
    </citation>
    <scope>NUCLEOTIDE SEQUENCE [LARGE SCALE GENOMIC DNA]</scope>
    <source>
        <strain evidence="2">cv. Yunnan</strain>
        <tissue evidence="1">Leaves</tissue>
    </source>
</reference>
<accession>A0ACB9EAZ4</accession>
<sequence length="83" mass="9479">MMVRASSGLGYFGRDKGFLVDKDCVGWNDGQVSYSERLNFNNKTVVAFLMRHGFPTMGFCSLVESEDGSVFSYSCWWKHPWAH</sequence>
<dbReference type="EMBL" id="CM042035">
    <property type="protein sequence ID" value="KAI3755987.1"/>
    <property type="molecule type" value="Genomic_DNA"/>
</dbReference>
<evidence type="ECO:0000313" key="2">
    <source>
        <dbReference type="Proteomes" id="UP001056120"/>
    </source>
</evidence>
<comment type="caution">
    <text evidence="1">The sequence shown here is derived from an EMBL/GenBank/DDBJ whole genome shotgun (WGS) entry which is preliminary data.</text>
</comment>
<dbReference type="Proteomes" id="UP001056120">
    <property type="component" value="Linkage Group LG18"/>
</dbReference>
<organism evidence="1 2">
    <name type="scientific">Smallanthus sonchifolius</name>
    <dbReference type="NCBI Taxonomy" id="185202"/>
    <lineage>
        <taxon>Eukaryota</taxon>
        <taxon>Viridiplantae</taxon>
        <taxon>Streptophyta</taxon>
        <taxon>Embryophyta</taxon>
        <taxon>Tracheophyta</taxon>
        <taxon>Spermatophyta</taxon>
        <taxon>Magnoliopsida</taxon>
        <taxon>eudicotyledons</taxon>
        <taxon>Gunneridae</taxon>
        <taxon>Pentapetalae</taxon>
        <taxon>asterids</taxon>
        <taxon>campanulids</taxon>
        <taxon>Asterales</taxon>
        <taxon>Asteraceae</taxon>
        <taxon>Asteroideae</taxon>
        <taxon>Heliantheae alliance</taxon>
        <taxon>Millerieae</taxon>
        <taxon>Smallanthus</taxon>
    </lineage>
</organism>
<evidence type="ECO:0000313" key="1">
    <source>
        <dbReference type="EMBL" id="KAI3755987.1"/>
    </source>
</evidence>
<keyword evidence="2" id="KW-1185">Reference proteome</keyword>
<gene>
    <name evidence="1" type="ORF">L1987_55798</name>
</gene>
<protein>
    <submittedName>
        <fullName evidence="1">Uncharacterized protein</fullName>
    </submittedName>
</protein>
<reference evidence="2" key="1">
    <citation type="journal article" date="2022" name="Mol. Ecol. Resour.">
        <title>The genomes of chicory, endive, great burdock and yacon provide insights into Asteraceae palaeo-polyploidization history and plant inulin production.</title>
        <authorList>
            <person name="Fan W."/>
            <person name="Wang S."/>
            <person name="Wang H."/>
            <person name="Wang A."/>
            <person name="Jiang F."/>
            <person name="Liu H."/>
            <person name="Zhao H."/>
            <person name="Xu D."/>
            <person name="Zhang Y."/>
        </authorList>
    </citation>
    <scope>NUCLEOTIDE SEQUENCE [LARGE SCALE GENOMIC DNA]</scope>
    <source>
        <strain evidence="2">cv. Yunnan</strain>
    </source>
</reference>
<proteinExistence type="predicted"/>